<dbReference type="AlphaFoldDB" id="A0AAV8WLP1"/>
<sequence length="132" mass="15313">MHIELTITQKCEDLTQPADLFLNTSLIISIDDSEIFTINGINFHKIINHPIVYAERCDVESFLIPFNKTWGISIDLFKAVFPYEHNFAEAVQNQFVSVFKWLKIIHNVKKDRSLDRPLPSDLLINVRKVLNS</sequence>
<accession>A0AAV8WLP1</accession>
<gene>
    <name evidence="1" type="ORF">NQ314_020309</name>
</gene>
<evidence type="ECO:0000313" key="2">
    <source>
        <dbReference type="Proteomes" id="UP001162156"/>
    </source>
</evidence>
<proteinExistence type="predicted"/>
<protein>
    <submittedName>
        <fullName evidence="1">Uncharacterized protein</fullName>
    </submittedName>
</protein>
<organism evidence="1 2">
    <name type="scientific">Rhamnusium bicolor</name>
    <dbReference type="NCBI Taxonomy" id="1586634"/>
    <lineage>
        <taxon>Eukaryota</taxon>
        <taxon>Metazoa</taxon>
        <taxon>Ecdysozoa</taxon>
        <taxon>Arthropoda</taxon>
        <taxon>Hexapoda</taxon>
        <taxon>Insecta</taxon>
        <taxon>Pterygota</taxon>
        <taxon>Neoptera</taxon>
        <taxon>Endopterygota</taxon>
        <taxon>Coleoptera</taxon>
        <taxon>Polyphaga</taxon>
        <taxon>Cucujiformia</taxon>
        <taxon>Chrysomeloidea</taxon>
        <taxon>Cerambycidae</taxon>
        <taxon>Lepturinae</taxon>
        <taxon>Rhagiini</taxon>
        <taxon>Rhamnusium</taxon>
    </lineage>
</organism>
<keyword evidence="2" id="KW-1185">Reference proteome</keyword>
<dbReference type="Proteomes" id="UP001162156">
    <property type="component" value="Unassembled WGS sequence"/>
</dbReference>
<comment type="caution">
    <text evidence="1">The sequence shown here is derived from an EMBL/GenBank/DDBJ whole genome shotgun (WGS) entry which is preliminary data.</text>
</comment>
<dbReference type="EMBL" id="JANEYF010005704">
    <property type="protein sequence ID" value="KAJ8927258.1"/>
    <property type="molecule type" value="Genomic_DNA"/>
</dbReference>
<evidence type="ECO:0000313" key="1">
    <source>
        <dbReference type="EMBL" id="KAJ8927258.1"/>
    </source>
</evidence>
<name>A0AAV8WLP1_9CUCU</name>
<reference evidence="1" key="1">
    <citation type="journal article" date="2023" name="Insect Mol. Biol.">
        <title>Genome sequencing provides insights into the evolution of gene families encoding plant cell wall-degrading enzymes in longhorned beetles.</title>
        <authorList>
            <person name="Shin N.R."/>
            <person name="Okamura Y."/>
            <person name="Kirsch R."/>
            <person name="Pauchet Y."/>
        </authorList>
    </citation>
    <scope>NUCLEOTIDE SEQUENCE</scope>
    <source>
        <strain evidence="1">RBIC_L_NR</strain>
    </source>
</reference>